<reference evidence="2 3" key="1">
    <citation type="submission" date="2024-04" db="EMBL/GenBank/DDBJ databases">
        <title>Draft genome sequence of Thalassolituus maritimus NBRC 116585.</title>
        <authorList>
            <person name="Miyakawa T."/>
            <person name="Kusuya Y."/>
            <person name="Miura T."/>
        </authorList>
    </citation>
    <scope>NUCLEOTIDE SEQUENCE [LARGE SCALE GENOMIC DNA]</scope>
    <source>
        <strain evidence="2 3">5NW40-0001</strain>
    </source>
</reference>
<gene>
    <name evidence="2" type="ORF">NBRC116585_21210</name>
</gene>
<dbReference type="Gene3D" id="2.60.40.1890">
    <property type="entry name" value="PCu(A)C copper chaperone"/>
    <property type="match status" value="1"/>
</dbReference>
<dbReference type="InterPro" id="IPR007410">
    <property type="entry name" value="LpqE-like"/>
</dbReference>
<proteinExistence type="predicted"/>
<feature type="chain" id="PRO_5047088198" description="Copper chaperone PCu(A)C" evidence="1">
    <location>
        <begin position="28"/>
        <end position="149"/>
    </location>
</feature>
<protein>
    <recommendedName>
        <fullName evidence="4">Copper chaperone PCu(A)C</fullName>
    </recommendedName>
</protein>
<evidence type="ECO:0000256" key="1">
    <source>
        <dbReference type="SAM" id="SignalP"/>
    </source>
</evidence>
<comment type="caution">
    <text evidence="2">The sequence shown here is derived from an EMBL/GenBank/DDBJ whole genome shotgun (WGS) entry which is preliminary data.</text>
</comment>
<dbReference type="SUPFAM" id="SSF110087">
    <property type="entry name" value="DR1885-like metal-binding protein"/>
    <property type="match status" value="1"/>
</dbReference>
<dbReference type="PANTHER" id="PTHR36302:SF1">
    <property type="entry name" value="COPPER CHAPERONE PCU(A)C"/>
    <property type="match status" value="1"/>
</dbReference>
<feature type="signal peptide" evidence="1">
    <location>
        <begin position="1"/>
        <end position="27"/>
    </location>
</feature>
<name>A0ABQ0A0S5_9GAMM</name>
<dbReference type="EMBL" id="BAABWH010000005">
    <property type="protein sequence ID" value="GAA6146003.1"/>
    <property type="molecule type" value="Genomic_DNA"/>
</dbReference>
<dbReference type="RefSeq" id="WP_353295143.1">
    <property type="nucleotide sequence ID" value="NZ_BAABWH010000005.1"/>
</dbReference>
<keyword evidence="1" id="KW-0732">Signal</keyword>
<sequence length="149" mass="15892">MLKFLGSIAAVAGAVLVSTAVATQVHADDKSGLSFQDPYVKAPFPGQSVTTGYMSIENASTTSRQLQTLSADWASAIEIHNHVHENGVMKMRRQDTLAVPAEGAVTLKPGGLHLMIFGVEAPLTGPLPITLCFDGDECMDVDFRLYSPM</sequence>
<keyword evidence="3" id="KW-1185">Reference proteome</keyword>
<dbReference type="InterPro" id="IPR058248">
    <property type="entry name" value="Lxx211020-like"/>
</dbReference>
<evidence type="ECO:0000313" key="3">
    <source>
        <dbReference type="Proteomes" id="UP001481413"/>
    </source>
</evidence>
<accession>A0ABQ0A0S5</accession>
<organism evidence="2 3">
    <name type="scientific">Thalassolituus maritimus</name>
    <dbReference type="NCBI Taxonomy" id="484498"/>
    <lineage>
        <taxon>Bacteria</taxon>
        <taxon>Pseudomonadati</taxon>
        <taxon>Pseudomonadota</taxon>
        <taxon>Gammaproteobacteria</taxon>
        <taxon>Oceanospirillales</taxon>
        <taxon>Oceanospirillaceae</taxon>
        <taxon>Thalassolituus</taxon>
    </lineage>
</organism>
<dbReference type="InterPro" id="IPR036182">
    <property type="entry name" value="PCuAC_sf"/>
</dbReference>
<evidence type="ECO:0000313" key="2">
    <source>
        <dbReference type="EMBL" id="GAA6146003.1"/>
    </source>
</evidence>
<dbReference type="PANTHER" id="PTHR36302">
    <property type="entry name" value="BLR7088 PROTEIN"/>
    <property type="match status" value="1"/>
</dbReference>
<evidence type="ECO:0008006" key="4">
    <source>
        <dbReference type="Google" id="ProtNLM"/>
    </source>
</evidence>
<dbReference type="Proteomes" id="UP001481413">
    <property type="component" value="Unassembled WGS sequence"/>
</dbReference>
<dbReference type="Pfam" id="PF04314">
    <property type="entry name" value="PCuAC"/>
    <property type="match status" value="1"/>
</dbReference>